<dbReference type="GO" id="GO:0000976">
    <property type="term" value="F:transcription cis-regulatory region binding"/>
    <property type="evidence" value="ECO:0007669"/>
    <property type="project" value="TreeGrafter"/>
</dbReference>
<name>A0A498C4P3_9GAMM</name>
<evidence type="ECO:0000256" key="4">
    <source>
        <dbReference type="ARBA" id="ARBA00023015"/>
    </source>
</evidence>
<keyword evidence="3 7" id="KW-0862">Zinc</keyword>
<evidence type="ECO:0000256" key="3">
    <source>
        <dbReference type="ARBA" id="ARBA00022833"/>
    </source>
</evidence>
<dbReference type="GO" id="GO:0045892">
    <property type="term" value="P:negative regulation of DNA-templated transcription"/>
    <property type="evidence" value="ECO:0007669"/>
    <property type="project" value="TreeGrafter"/>
</dbReference>
<dbReference type="Pfam" id="PF01475">
    <property type="entry name" value="FUR"/>
    <property type="match status" value="1"/>
</dbReference>
<keyword evidence="9" id="KW-1185">Reference proteome</keyword>
<feature type="binding site" evidence="7">
    <location>
        <position position="120"/>
    </location>
    <ligand>
        <name>Zn(2+)</name>
        <dbReference type="ChEBI" id="CHEBI:29105"/>
    </ligand>
</feature>
<keyword evidence="4" id="KW-0805">Transcription regulation</keyword>
<feature type="binding site" evidence="7">
    <location>
        <position position="117"/>
    </location>
    <ligand>
        <name>Zn(2+)</name>
        <dbReference type="ChEBI" id="CHEBI:29105"/>
    </ligand>
</feature>
<evidence type="ECO:0000256" key="2">
    <source>
        <dbReference type="ARBA" id="ARBA00022491"/>
    </source>
</evidence>
<evidence type="ECO:0000313" key="9">
    <source>
        <dbReference type="Proteomes" id="UP000275461"/>
    </source>
</evidence>
<protein>
    <submittedName>
        <fullName evidence="8">Fur family zinc uptake transcriptional regulator</fullName>
    </submittedName>
</protein>
<feature type="binding site" evidence="7">
    <location>
        <position position="157"/>
    </location>
    <ligand>
        <name>Zn(2+)</name>
        <dbReference type="ChEBI" id="CHEBI:29105"/>
    </ligand>
</feature>
<dbReference type="InterPro" id="IPR036388">
    <property type="entry name" value="WH-like_DNA-bd_sf"/>
</dbReference>
<keyword evidence="5" id="KW-0238">DNA-binding</keyword>
<dbReference type="RefSeq" id="WP_121440672.1">
    <property type="nucleotide sequence ID" value="NZ_RCDA01000001.1"/>
</dbReference>
<evidence type="ECO:0000313" key="8">
    <source>
        <dbReference type="EMBL" id="RLK50163.1"/>
    </source>
</evidence>
<dbReference type="PANTHER" id="PTHR33202:SF6">
    <property type="entry name" value="ZINC UPTAKE REGULATION PROTEIN"/>
    <property type="match status" value="1"/>
</dbReference>
<evidence type="ECO:0000256" key="7">
    <source>
        <dbReference type="PIRSR" id="PIRSR602481-1"/>
    </source>
</evidence>
<dbReference type="CDD" id="cd07153">
    <property type="entry name" value="Fur_like"/>
    <property type="match status" value="1"/>
</dbReference>
<gene>
    <name evidence="8" type="ORF">DFR31_0052</name>
</gene>
<dbReference type="AlphaFoldDB" id="A0A498C4P3"/>
<organism evidence="8 9">
    <name type="scientific">Alkalispirillum mobile</name>
    <dbReference type="NCBI Taxonomy" id="85925"/>
    <lineage>
        <taxon>Bacteria</taxon>
        <taxon>Pseudomonadati</taxon>
        <taxon>Pseudomonadota</taxon>
        <taxon>Gammaproteobacteria</taxon>
        <taxon>Chromatiales</taxon>
        <taxon>Ectothiorhodospiraceae</taxon>
        <taxon>Alkalispirillum</taxon>
    </lineage>
</organism>
<evidence type="ECO:0000256" key="1">
    <source>
        <dbReference type="ARBA" id="ARBA00007957"/>
    </source>
</evidence>
<dbReference type="PANTHER" id="PTHR33202">
    <property type="entry name" value="ZINC UPTAKE REGULATION PROTEIN"/>
    <property type="match status" value="1"/>
</dbReference>
<dbReference type="GO" id="GO:0008270">
    <property type="term" value="F:zinc ion binding"/>
    <property type="evidence" value="ECO:0007669"/>
    <property type="project" value="TreeGrafter"/>
</dbReference>
<dbReference type="GO" id="GO:0003700">
    <property type="term" value="F:DNA-binding transcription factor activity"/>
    <property type="evidence" value="ECO:0007669"/>
    <property type="project" value="InterPro"/>
</dbReference>
<dbReference type="GO" id="GO:1900376">
    <property type="term" value="P:regulation of secondary metabolite biosynthetic process"/>
    <property type="evidence" value="ECO:0007669"/>
    <property type="project" value="TreeGrafter"/>
</dbReference>
<dbReference type="InterPro" id="IPR043135">
    <property type="entry name" value="Fur_C"/>
</dbReference>
<dbReference type="EMBL" id="RCDA01000001">
    <property type="protein sequence ID" value="RLK50163.1"/>
    <property type="molecule type" value="Genomic_DNA"/>
</dbReference>
<dbReference type="InterPro" id="IPR002481">
    <property type="entry name" value="FUR"/>
</dbReference>
<proteinExistence type="inferred from homology"/>
<comment type="caution">
    <text evidence="8">The sequence shown here is derived from an EMBL/GenBank/DDBJ whole genome shotgun (WGS) entry which is preliminary data.</text>
</comment>
<dbReference type="Proteomes" id="UP000275461">
    <property type="component" value="Unassembled WGS sequence"/>
</dbReference>
<comment type="similarity">
    <text evidence="1">Belongs to the Fur family.</text>
</comment>
<evidence type="ECO:0000256" key="6">
    <source>
        <dbReference type="ARBA" id="ARBA00023163"/>
    </source>
</evidence>
<accession>A0A498C4P3</accession>
<keyword evidence="7" id="KW-0479">Metal-binding</keyword>
<keyword evidence="6" id="KW-0804">Transcription</keyword>
<sequence length="167" mass="18815">MTEPVVVTDFKGHGHDHDRCQQSALRRAEEVCQVSGARLTPLRRRVLELVWASHEPVKAYDLLEQLRRERDGVAPPTVYRALEFLLEQGLIHRLESLTAYLGCGAPQRPHACQFLICERCQSVAELSDNEISQLIDRKAQEMGFRMARQTIELSGLCPRCSGSACSV</sequence>
<comment type="cofactor">
    <cofactor evidence="7">
        <name>Zn(2+)</name>
        <dbReference type="ChEBI" id="CHEBI:29105"/>
    </cofactor>
    <text evidence="7">Binds 1 zinc ion per subunit.</text>
</comment>
<evidence type="ECO:0000256" key="5">
    <source>
        <dbReference type="ARBA" id="ARBA00023125"/>
    </source>
</evidence>
<feature type="binding site" evidence="7">
    <location>
        <position position="160"/>
    </location>
    <ligand>
        <name>Zn(2+)</name>
        <dbReference type="ChEBI" id="CHEBI:29105"/>
    </ligand>
</feature>
<dbReference type="GO" id="GO:0005829">
    <property type="term" value="C:cytosol"/>
    <property type="evidence" value="ECO:0007669"/>
    <property type="project" value="TreeGrafter"/>
</dbReference>
<reference evidence="8 9" key="1">
    <citation type="submission" date="2018-10" db="EMBL/GenBank/DDBJ databases">
        <title>Genomic Encyclopedia of Type Strains, Phase IV (KMG-IV): sequencing the most valuable type-strain genomes for metagenomic binning, comparative biology and taxonomic classification.</title>
        <authorList>
            <person name="Goeker M."/>
        </authorList>
    </citation>
    <scope>NUCLEOTIDE SEQUENCE [LARGE SCALE GENOMIC DNA]</scope>
    <source>
        <strain evidence="8 9">DSM 12769</strain>
    </source>
</reference>
<keyword evidence="2" id="KW-0678">Repressor</keyword>
<dbReference type="OrthoDB" id="9801127at2"/>
<dbReference type="InterPro" id="IPR036390">
    <property type="entry name" value="WH_DNA-bd_sf"/>
</dbReference>
<dbReference type="Gene3D" id="1.10.10.10">
    <property type="entry name" value="Winged helix-like DNA-binding domain superfamily/Winged helix DNA-binding domain"/>
    <property type="match status" value="1"/>
</dbReference>
<dbReference type="Gene3D" id="3.30.1490.190">
    <property type="match status" value="1"/>
</dbReference>
<dbReference type="SUPFAM" id="SSF46785">
    <property type="entry name" value="Winged helix' DNA-binding domain"/>
    <property type="match status" value="1"/>
</dbReference>